<organism evidence="1 2">
    <name type="scientific">Listeria weihenstephanensis</name>
    <dbReference type="NCBI Taxonomy" id="1006155"/>
    <lineage>
        <taxon>Bacteria</taxon>
        <taxon>Bacillati</taxon>
        <taxon>Bacillota</taxon>
        <taxon>Bacilli</taxon>
        <taxon>Bacillales</taxon>
        <taxon>Listeriaceae</taxon>
        <taxon>Listeria</taxon>
    </lineage>
</organism>
<proteinExistence type="predicted"/>
<dbReference type="AlphaFoldDB" id="A0A1S7FVW9"/>
<reference evidence="2" key="1">
    <citation type="submission" date="2015-03" db="EMBL/GenBank/DDBJ databases">
        <authorList>
            <person name="Ferrari E."/>
            <person name="Walter M.C."/>
            <person name="Huptas C."/>
            <person name="Scherer S."/>
            <person name="Mueller-Herbst S."/>
        </authorList>
    </citation>
    <scope>NUCLEOTIDE SEQUENCE [LARGE SCALE GENOMIC DNA]</scope>
    <source>
        <strain evidence="2">LWP01</strain>
    </source>
</reference>
<dbReference type="Proteomes" id="UP000223060">
    <property type="component" value="Chromosome"/>
</dbReference>
<evidence type="ECO:0000313" key="2">
    <source>
        <dbReference type="Proteomes" id="UP000223060"/>
    </source>
</evidence>
<dbReference type="EMBL" id="CP011102">
    <property type="protein sequence ID" value="AQY51485.1"/>
    <property type="molecule type" value="Genomic_DNA"/>
</dbReference>
<accession>A0A1S7FVW9</accession>
<keyword evidence="2" id="KW-1185">Reference proteome</keyword>
<gene>
    <name evidence="1" type="ORF">UE46_10860</name>
</gene>
<evidence type="ECO:0000313" key="1">
    <source>
        <dbReference type="EMBL" id="AQY51485.1"/>
    </source>
</evidence>
<protein>
    <submittedName>
        <fullName evidence="1">Uncharacterized protein</fullName>
    </submittedName>
</protein>
<sequence>MQGEKYYIKSLNAYLYIPHFLQQEWYLNKKTAYWISGTASFYANLAGILKYLSTSTTGIFILPAPKGINLESPLISTPEDWESANIIIKHRKQQVSFKELRKLLSQVKYIKPESFRLNYTLEPQKVFYDKYYYKDTTIKLDIDRVNNYLLLNGSSPVYTDLYNDMIFFLSNTDDSEYEESLPHSHLDLFLANAVNPDVGLTFSCFKK</sequence>
<name>A0A1S7FVW9_9LIST</name>
<dbReference type="KEGG" id="lwi:UE46_10860"/>